<evidence type="ECO:0000256" key="4">
    <source>
        <dbReference type="ARBA" id="ARBA00017099"/>
    </source>
</evidence>
<dbReference type="AlphaFoldDB" id="A0A2K8L5L5"/>
<feature type="domain" description="RmlD-like substrate binding" evidence="7">
    <location>
        <begin position="4"/>
        <end position="228"/>
    </location>
</feature>
<comment type="pathway">
    <text evidence="1 6">Carbohydrate biosynthesis; dTDP-L-rhamnose biosynthesis.</text>
</comment>
<dbReference type="KEGG" id="maes:Ga0123461_1862"/>
<dbReference type="GO" id="GO:0019305">
    <property type="term" value="P:dTDP-rhamnose biosynthetic process"/>
    <property type="evidence" value="ECO:0007669"/>
    <property type="project" value="UniProtKB-UniPathway"/>
</dbReference>
<dbReference type="PANTHER" id="PTHR10491">
    <property type="entry name" value="DTDP-4-DEHYDRORHAMNOSE REDUCTASE"/>
    <property type="match status" value="1"/>
</dbReference>
<dbReference type="InterPro" id="IPR005913">
    <property type="entry name" value="dTDP_dehydrorham_reduct"/>
</dbReference>
<dbReference type="Gene3D" id="3.40.50.720">
    <property type="entry name" value="NAD(P)-binding Rossmann-like Domain"/>
    <property type="match status" value="1"/>
</dbReference>
<dbReference type="InterPro" id="IPR036291">
    <property type="entry name" value="NAD(P)-bd_dom_sf"/>
</dbReference>
<gene>
    <name evidence="8" type="ORF">Ga0123461_1862</name>
</gene>
<sequence length="285" mass="32118">MKKKIVVLGSRGMAGHVMTMTLREEESFEVFGVAREPGEFVDQDLDVTDFNRLGEYLADVKPQYVINCIGVLVAQSKEQVSSAILINSYLPHLLSELGSKLHYKLIHISTDCVFSGVEGKYVENAFRDGDDTYARTKALGEVINEKDLTIRTSIIGPEIKSNGTGLFDFFLKQTLGIQGYTKAFWSGVTTLELAKVVVNVINNDIHGLYQVTNGKAINKYDLLMLFKKYTKKDIPIEAVDGKVTNKTLVDTRQELDEPIPDYDVMVRDMVNFMRKHPDLYVQYSL</sequence>
<evidence type="ECO:0000256" key="1">
    <source>
        <dbReference type="ARBA" id="ARBA00004781"/>
    </source>
</evidence>
<evidence type="ECO:0000313" key="8">
    <source>
        <dbReference type="EMBL" id="ATX80274.1"/>
    </source>
</evidence>
<dbReference type="SUPFAM" id="SSF51735">
    <property type="entry name" value="NAD(P)-binding Rossmann-fold domains"/>
    <property type="match status" value="1"/>
</dbReference>
<comment type="similarity">
    <text evidence="2 6">Belongs to the dTDP-4-dehydrorhamnose reductase family.</text>
</comment>
<evidence type="ECO:0000256" key="2">
    <source>
        <dbReference type="ARBA" id="ARBA00010944"/>
    </source>
</evidence>
<comment type="cofactor">
    <cofactor evidence="6">
        <name>Mg(2+)</name>
        <dbReference type="ChEBI" id="CHEBI:18420"/>
    </cofactor>
    <text evidence="6">Binds 1 Mg(2+) ion per monomer.</text>
</comment>
<comment type="function">
    <text evidence="6">Catalyzes the reduction of dTDP-6-deoxy-L-lyxo-4-hexulose to yield dTDP-L-rhamnose.</text>
</comment>
<reference evidence="8 9" key="1">
    <citation type="submission" date="2016-12" db="EMBL/GenBank/DDBJ databases">
        <title>Isolation and genomic insights into novel planktonic Zetaproteobacteria from stratified waters of the Chesapeake Bay.</title>
        <authorList>
            <person name="McAllister S.M."/>
            <person name="Kato S."/>
            <person name="Chan C.S."/>
            <person name="Chiu B.K."/>
            <person name="Field E.K."/>
        </authorList>
    </citation>
    <scope>NUCLEOTIDE SEQUENCE [LARGE SCALE GENOMIC DNA]</scope>
    <source>
        <strain evidence="8 9">CP-5</strain>
    </source>
</reference>
<evidence type="ECO:0000259" key="7">
    <source>
        <dbReference type="Pfam" id="PF04321"/>
    </source>
</evidence>
<dbReference type="EC" id="1.1.1.133" evidence="3 6"/>
<dbReference type="CDD" id="cd05254">
    <property type="entry name" value="dTDP_HR_like_SDR_e"/>
    <property type="match status" value="1"/>
</dbReference>
<dbReference type="OrthoDB" id="9803892at2"/>
<accession>A0A2K8L5L5</accession>
<keyword evidence="6 8" id="KW-0560">Oxidoreductase</keyword>
<name>A0A2K8L5L5_MARES</name>
<keyword evidence="9" id="KW-1185">Reference proteome</keyword>
<evidence type="ECO:0000313" key="9">
    <source>
        <dbReference type="Proteomes" id="UP000231701"/>
    </source>
</evidence>
<dbReference type="Pfam" id="PF04321">
    <property type="entry name" value="RmlD_sub_bind"/>
    <property type="match status" value="1"/>
</dbReference>
<dbReference type="GO" id="GO:0008831">
    <property type="term" value="F:dTDP-4-dehydrorhamnose reductase activity"/>
    <property type="evidence" value="ECO:0007669"/>
    <property type="project" value="UniProtKB-EC"/>
</dbReference>
<organism evidence="8 9">
    <name type="scientific">Mariprofundus aestuarium</name>
    <dbReference type="NCBI Taxonomy" id="1921086"/>
    <lineage>
        <taxon>Bacteria</taxon>
        <taxon>Pseudomonadati</taxon>
        <taxon>Pseudomonadota</taxon>
        <taxon>Candidatius Mariprofundia</taxon>
        <taxon>Mariprofundales</taxon>
        <taxon>Mariprofundaceae</taxon>
        <taxon>Mariprofundus</taxon>
    </lineage>
</organism>
<dbReference type="EMBL" id="CP018799">
    <property type="protein sequence ID" value="ATX80274.1"/>
    <property type="molecule type" value="Genomic_DNA"/>
</dbReference>
<proteinExistence type="inferred from homology"/>
<protein>
    <recommendedName>
        <fullName evidence="4 6">dTDP-4-dehydrorhamnose reductase</fullName>
        <ecNumber evidence="3 6">1.1.1.133</ecNumber>
    </recommendedName>
</protein>
<dbReference type="UniPathway" id="UPA00124"/>
<comment type="catalytic activity">
    <reaction evidence="5 6">
        <text>dTDP-beta-L-rhamnose + NADP(+) = dTDP-4-dehydro-beta-L-rhamnose + NADPH + H(+)</text>
        <dbReference type="Rhea" id="RHEA:21796"/>
        <dbReference type="ChEBI" id="CHEBI:15378"/>
        <dbReference type="ChEBI" id="CHEBI:57510"/>
        <dbReference type="ChEBI" id="CHEBI:57783"/>
        <dbReference type="ChEBI" id="CHEBI:58349"/>
        <dbReference type="ChEBI" id="CHEBI:62830"/>
        <dbReference type="EC" id="1.1.1.133"/>
    </reaction>
</comment>
<evidence type="ECO:0000256" key="5">
    <source>
        <dbReference type="ARBA" id="ARBA00048200"/>
    </source>
</evidence>
<evidence type="ECO:0000256" key="3">
    <source>
        <dbReference type="ARBA" id="ARBA00012929"/>
    </source>
</evidence>
<dbReference type="GO" id="GO:0005829">
    <property type="term" value="C:cytosol"/>
    <property type="evidence" value="ECO:0007669"/>
    <property type="project" value="TreeGrafter"/>
</dbReference>
<dbReference type="PANTHER" id="PTHR10491:SF4">
    <property type="entry name" value="METHIONINE ADENOSYLTRANSFERASE 2 SUBUNIT BETA"/>
    <property type="match status" value="1"/>
</dbReference>
<evidence type="ECO:0000256" key="6">
    <source>
        <dbReference type="RuleBase" id="RU364082"/>
    </source>
</evidence>
<dbReference type="RefSeq" id="WP_100278062.1">
    <property type="nucleotide sequence ID" value="NZ_CP018799.1"/>
</dbReference>
<dbReference type="InterPro" id="IPR029903">
    <property type="entry name" value="RmlD-like-bd"/>
</dbReference>
<dbReference type="Proteomes" id="UP000231701">
    <property type="component" value="Chromosome"/>
</dbReference>
<keyword evidence="6" id="KW-0521">NADP</keyword>